<evidence type="ECO:0000313" key="2">
    <source>
        <dbReference type="Proteomes" id="UP000011666"/>
    </source>
</evidence>
<evidence type="ECO:0000313" key="1">
    <source>
        <dbReference type="EMBL" id="GAC67332.1"/>
    </source>
</evidence>
<dbReference type="eggNOG" id="ENOG502ZCSQ">
    <property type="taxonomic scope" value="Bacteria"/>
</dbReference>
<accession>M0QIS6</accession>
<keyword evidence="2" id="KW-1185">Reference proteome</keyword>
<gene>
    <name evidence="1" type="ORF">GS4_07_00810</name>
</gene>
<name>M0QIS6_9ACTN</name>
<dbReference type="STRING" id="1223545.GS4_07_00810"/>
<sequence length="60" mass="6465">MLLRRDTIRAIPSGWVVAGPTGSSVVCRTYDELVEAVSRRSQTAVDDIRHLGLGDPAQTA</sequence>
<dbReference type="Proteomes" id="UP000011666">
    <property type="component" value="Unassembled WGS sequence"/>
</dbReference>
<dbReference type="AlphaFoldDB" id="M0QIS6"/>
<organism evidence="1 2">
    <name type="scientific">Gordonia soli NBRC 108243</name>
    <dbReference type="NCBI Taxonomy" id="1223545"/>
    <lineage>
        <taxon>Bacteria</taxon>
        <taxon>Bacillati</taxon>
        <taxon>Actinomycetota</taxon>
        <taxon>Actinomycetes</taxon>
        <taxon>Mycobacteriales</taxon>
        <taxon>Gordoniaceae</taxon>
        <taxon>Gordonia</taxon>
    </lineage>
</organism>
<protein>
    <submittedName>
        <fullName evidence="1">Uncharacterized protein</fullName>
    </submittedName>
</protein>
<dbReference type="EMBL" id="BANX01000007">
    <property type="protein sequence ID" value="GAC67332.1"/>
    <property type="molecule type" value="Genomic_DNA"/>
</dbReference>
<reference evidence="1 2" key="1">
    <citation type="submission" date="2013-01" db="EMBL/GenBank/DDBJ databases">
        <title>Whole genome shotgun sequence of Gordonia soli NBRC 108243.</title>
        <authorList>
            <person name="Isaki-Nakamura S."/>
            <person name="Hosoyama A."/>
            <person name="Tsuchikane K."/>
            <person name="Ando Y."/>
            <person name="Baba S."/>
            <person name="Ohji S."/>
            <person name="Hamada M."/>
            <person name="Tamura T."/>
            <person name="Yamazoe A."/>
            <person name="Yamazaki S."/>
            <person name="Fujita N."/>
        </authorList>
    </citation>
    <scope>NUCLEOTIDE SEQUENCE [LARGE SCALE GENOMIC DNA]</scope>
    <source>
        <strain evidence="1 2">NBRC 108243</strain>
    </source>
</reference>
<comment type="caution">
    <text evidence="1">The sequence shown here is derived from an EMBL/GenBank/DDBJ whole genome shotgun (WGS) entry which is preliminary data.</text>
</comment>
<proteinExistence type="predicted"/>